<feature type="domain" description="Amidohydrolase-related" evidence="3">
    <location>
        <begin position="36"/>
        <end position="338"/>
    </location>
</feature>
<dbReference type="GO" id="GO:0030170">
    <property type="term" value="F:pyridoxal phosphate binding"/>
    <property type="evidence" value="ECO:0007669"/>
    <property type="project" value="InterPro"/>
</dbReference>
<dbReference type="Gene3D" id="3.20.20.140">
    <property type="entry name" value="Metal-dependent hydrolases"/>
    <property type="match status" value="1"/>
</dbReference>
<dbReference type="InterPro" id="IPR006680">
    <property type="entry name" value="Amidohydro-rel"/>
</dbReference>
<keyword evidence="4" id="KW-0808">Transferase</keyword>
<dbReference type="SUPFAM" id="SSF53383">
    <property type="entry name" value="PLP-dependent transferases"/>
    <property type="match status" value="1"/>
</dbReference>
<sequence length="821" mass="90581">MSLFDFVDPARWRIIDRDLDLFASKLGNFVPTDAFDAHAHWYDIRHLVDTGERGKSEDFEPEVGHSAMFQSMLRWMGDRATTEGLYFGYPTRAVDREAENRFVADQVNAHAGCRGLMLIAPQDNPAVVERVLDDDGFSGFKVYHVFAEREDTFKAEQHEFLPEWAWELAQQRGLWITMHMVLPRALSDSRNLEYIQTQCRRYPDANLVLAHAARGFNAGHTVEAIDGLRGIDNVYFDTSAICEPAALEAIIRATGTTHLMYGSDFPISELRGKALSAGDGFLWLYENSFDWDSWPHAQAELVGIESLLALQQACRTMCLNDDDVERIFSTNARSLLGIESTSTSVDPQEQYRRAKAVIPGGTQLLSKRPEMFAPNHWPAYYHSAIGCEVVDTSGKRYIDMSSNGILACILGFADPDVNEAVIRRVHLGSMATQQTFDEVRLAELLLEIHPWAEMARFTRSGGESMAVAVRIARSATGREKVAICGYHGWHDWYLAANLGDAGAEGLDGHLLPGLQPSGVPKSLRGTTLPFAYNRLDQLDTIIAQNRNDLAAIVMEPTRYTDPEPGFLEGVRERADRIGARLIFDEISIGWRLCLGGAHLKLGVTPDIAVFAKSISNGFAMAAVIGNDETMSAAQKSFISSAYWTEGIGPAAAVAAVSKMKRLEAVAKHQPLGAGRGLSSSRLGKTGTPATHLIDSTISEPFLDVPSHLRKIGTLFQEGWAKLGERHGVLVTVGGRPESVLIGFNYPDGNALMTLYTRRMLDYGFLAAGSFNPTMGHKPSHVEACLSAADEVFPELAETIDRGDVQTRIDGLEKHIMFSRLT</sequence>
<protein>
    <submittedName>
        <fullName evidence="4">3-aminobutyryl-CoA aminotransferase</fullName>
        <ecNumber evidence="4">2.6.1.-</ecNumber>
    </submittedName>
</protein>
<dbReference type="InterPro" id="IPR015424">
    <property type="entry name" value="PyrdxlP-dep_Trfase"/>
</dbReference>
<evidence type="ECO:0000313" key="5">
    <source>
        <dbReference type="Proteomes" id="UP000316095"/>
    </source>
</evidence>
<keyword evidence="2" id="KW-0663">Pyridoxal phosphate</keyword>
<dbReference type="PANTHER" id="PTHR43713">
    <property type="entry name" value="GLUTAMATE-1-SEMIALDEHYDE 2,1-AMINOMUTASE"/>
    <property type="match status" value="1"/>
</dbReference>
<name>A0A5C5XCJ0_9PLAN</name>
<dbReference type="InterPro" id="IPR015421">
    <property type="entry name" value="PyrdxlP-dep_Trfase_major"/>
</dbReference>
<dbReference type="EC" id="2.6.1.-" evidence="4"/>
<evidence type="ECO:0000256" key="1">
    <source>
        <dbReference type="ARBA" id="ARBA00001933"/>
    </source>
</evidence>
<dbReference type="Proteomes" id="UP000316095">
    <property type="component" value="Unassembled WGS sequence"/>
</dbReference>
<dbReference type="Gene3D" id="3.40.640.10">
    <property type="entry name" value="Type I PLP-dependent aspartate aminotransferase-like (Major domain)"/>
    <property type="match status" value="1"/>
</dbReference>
<dbReference type="InterPro" id="IPR015422">
    <property type="entry name" value="PyrdxlP-dep_Trfase_small"/>
</dbReference>
<gene>
    <name evidence="4" type="primary">kat</name>
    <name evidence="4" type="ORF">Pan54_14930</name>
</gene>
<dbReference type="InterPro" id="IPR005814">
    <property type="entry name" value="Aminotrans_3"/>
</dbReference>
<dbReference type="AlphaFoldDB" id="A0A5C5XCJ0"/>
<evidence type="ECO:0000256" key="2">
    <source>
        <dbReference type="ARBA" id="ARBA00022898"/>
    </source>
</evidence>
<dbReference type="Gene3D" id="3.90.1150.10">
    <property type="entry name" value="Aspartate Aminotransferase, domain 1"/>
    <property type="match status" value="1"/>
</dbReference>
<keyword evidence="5" id="KW-1185">Reference proteome</keyword>
<dbReference type="EMBL" id="SJPG01000001">
    <property type="protein sequence ID" value="TWT60766.1"/>
    <property type="molecule type" value="Genomic_DNA"/>
</dbReference>
<comment type="cofactor">
    <cofactor evidence="1">
        <name>pyridoxal 5'-phosphate</name>
        <dbReference type="ChEBI" id="CHEBI:597326"/>
    </cofactor>
</comment>
<accession>A0A5C5XCJ0</accession>
<organism evidence="4 5">
    <name type="scientific">Rubinisphaera italica</name>
    <dbReference type="NCBI Taxonomy" id="2527969"/>
    <lineage>
        <taxon>Bacteria</taxon>
        <taxon>Pseudomonadati</taxon>
        <taxon>Planctomycetota</taxon>
        <taxon>Planctomycetia</taxon>
        <taxon>Planctomycetales</taxon>
        <taxon>Planctomycetaceae</taxon>
        <taxon>Rubinisphaera</taxon>
    </lineage>
</organism>
<dbReference type="Pfam" id="PF00202">
    <property type="entry name" value="Aminotran_3"/>
    <property type="match status" value="1"/>
</dbReference>
<dbReference type="InterPro" id="IPR032466">
    <property type="entry name" value="Metal_Hydrolase"/>
</dbReference>
<dbReference type="Pfam" id="PF04909">
    <property type="entry name" value="Amidohydro_2"/>
    <property type="match status" value="1"/>
</dbReference>
<dbReference type="GO" id="GO:0016787">
    <property type="term" value="F:hydrolase activity"/>
    <property type="evidence" value="ECO:0007669"/>
    <property type="project" value="InterPro"/>
</dbReference>
<comment type="caution">
    <text evidence="4">The sequence shown here is derived from an EMBL/GenBank/DDBJ whole genome shotgun (WGS) entry which is preliminary data.</text>
</comment>
<reference evidence="4 5" key="1">
    <citation type="submission" date="2019-02" db="EMBL/GenBank/DDBJ databases">
        <title>Deep-cultivation of Planctomycetes and their phenomic and genomic characterization uncovers novel biology.</title>
        <authorList>
            <person name="Wiegand S."/>
            <person name="Jogler M."/>
            <person name="Boedeker C."/>
            <person name="Pinto D."/>
            <person name="Vollmers J."/>
            <person name="Rivas-Marin E."/>
            <person name="Kohn T."/>
            <person name="Peeters S.H."/>
            <person name="Heuer A."/>
            <person name="Rast P."/>
            <person name="Oberbeckmann S."/>
            <person name="Bunk B."/>
            <person name="Jeske O."/>
            <person name="Meyerdierks A."/>
            <person name="Storesund J.E."/>
            <person name="Kallscheuer N."/>
            <person name="Luecker S."/>
            <person name="Lage O.M."/>
            <person name="Pohl T."/>
            <person name="Merkel B.J."/>
            <person name="Hornburger P."/>
            <person name="Mueller R.-W."/>
            <person name="Bruemmer F."/>
            <person name="Labrenz M."/>
            <person name="Spormann A.M."/>
            <person name="Op Den Camp H."/>
            <person name="Overmann J."/>
            <person name="Amann R."/>
            <person name="Jetten M.S.M."/>
            <person name="Mascher T."/>
            <person name="Medema M.H."/>
            <person name="Devos D.P."/>
            <person name="Kaster A.-K."/>
            <person name="Ovreas L."/>
            <person name="Rohde M."/>
            <person name="Galperin M.Y."/>
            <person name="Jogler C."/>
        </authorList>
    </citation>
    <scope>NUCLEOTIDE SEQUENCE [LARGE SCALE GENOMIC DNA]</scope>
    <source>
        <strain evidence="4 5">Pan54</strain>
    </source>
</reference>
<dbReference type="PANTHER" id="PTHR43713:SF3">
    <property type="entry name" value="GLUTAMATE-1-SEMIALDEHYDE 2,1-AMINOMUTASE 1, CHLOROPLASTIC-RELATED"/>
    <property type="match status" value="1"/>
</dbReference>
<evidence type="ECO:0000313" key="4">
    <source>
        <dbReference type="EMBL" id="TWT60766.1"/>
    </source>
</evidence>
<evidence type="ECO:0000259" key="3">
    <source>
        <dbReference type="Pfam" id="PF04909"/>
    </source>
</evidence>
<keyword evidence="4" id="KW-0032">Aminotransferase</keyword>
<proteinExistence type="predicted"/>
<dbReference type="SUPFAM" id="SSF51556">
    <property type="entry name" value="Metallo-dependent hydrolases"/>
    <property type="match status" value="1"/>
</dbReference>
<dbReference type="GO" id="GO:0008483">
    <property type="term" value="F:transaminase activity"/>
    <property type="evidence" value="ECO:0007669"/>
    <property type="project" value="UniProtKB-KW"/>
</dbReference>